<dbReference type="PRINTS" id="PR00422">
    <property type="entry name" value="TRANSFERRIN"/>
</dbReference>
<proteinExistence type="predicted"/>
<dbReference type="OrthoDB" id="9981115at2759"/>
<feature type="compositionally biased region" description="Pro residues" evidence="1">
    <location>
        <begin position="77"/>
        <end position="87"/>
    </location>
</feature>
<name>A0A9D4Z2I6_ADICA</name>
<dbReference type="SUPFAM" id="SSF53850">
    <property type="entry name" value="Periplasmic binding protein-like II"/>
    <property type="match status" value="1"/>
</dbReference>
<dbReference type="PROSITE" id="PS51408">
    <property type="entry name" value="TRANSFERRIN_LIKE_4"/>
    <property type="match status" value="1"/>
</dbReference>
<dbReference type="AlphaFoldDB" id="A0A9D4Z2I6"/>
<organism evidence="3 4">
    <name type="scientific">Adiantum capillus-veneris</name>
    <name type="common">Maidenhair fern</name>
    <dbReference type="NCBI Taxonomy" id="13818"/>
    <lineage>
        <taxon>Eukaryota</taxon>
        <taxon>Viridiplantae</taxon>
        <taxon>Streptophyta</taxon>
        <taxon>Embryophyta</taxon>
        <taxon>Tracheophyta</taxon>
        <taxon>Polypodiopsida</taxon>
        <taxon>Polypodiidae</taxon>
        <taxon>Polypodiales</taxon>
        <taxon>Pteridineae</taxon>
        <taxon>Pteridaceae</taxon>
        <taxon>Vittarioideae</taxon>
        <taxon>Adiantum</taxon>
    </lineage>
</organism>
<dbReference type="EMBL" id="JABFUD020000025">
    <property type="protein sequence ID" value="KAI5059573.1"/>
    <property type="molecule type" value="Genomic_DNA"/>
</dbReference>
<feature type="compositionally biased region" description="Basic and acidic residues" evidence="1">
    <location>
        <begin position="1"/>
        <end position="14"/>
    </location>
</feature>
<dbReference type="Pfam" id="PF00405">
    <property type="entry name" value="Transferrin"/>
    <property type="match status" value="1"/>
</dbReference>
<feature type="compositionally biased region" description="Low complexity" evidence="1">
    <location>
        <begin position="66"/>
        <end position="76"/>
    </location>
</feature>
<protein>
    <recommendedName>
        <fullName evidence="2">Transferrin-like domain-containing protein</fullName>
    </recommendedName>
</protein>
<feature type="compositionally biased region" description="Low complexity" evidence="1">
    <location>
        <begin position="88"/>
        <end position="97"/>
    </location>
</feature>
<dbReference type="PANTHER" id="PTHR11485:SF29">
    <property type="entry name" value="TRANSFERRIN 2"/>
    <property type="match status" value="1"/>
</dbReference>
<dbReference type="GO" id="GO:0006826">
    <property type="term" value="P:iron ion transport"/>
    <property type="evidence" value="ECO:0007669"/>
    <property type="project" value="TreeGrafter"/>
</dbReference>
<dbReference type="Proteomes" id="UP000886520">
    <property type="component" value="Chromosome 25"/>
</dbReference>
<feature type="domain" description="Transferrin-like" evidence="2">
    <location>
        <begin position="152"/>
        <end position="478"/>
    </location>
</feature>
<evidence type="ECO:0000259" key="2">
    <source>
        <dbReference type="PROSITE" id="PS51408"/>
    </source>
</evidence>
<dbReference type="CDD" id="cd13529">
    <property type="entry name" value="PBP2_transferrin"/>
    <property type="match status" value="1"/>
</dbReference>
<dbReference type="GO" id="GO:0005615">
    <property type="term" value="C:extracellular space"/>
    <property type="evidence" value="ECO:0007669"/>
    <property type="project" value="TreeGrafter"/>
</dbReference>
<evidence type="ECO:0000256" key="1">
    <source>
        <dbReference type="SAM" id="MobiDB-lite"/>
    </source>
</evidence>
<evidence type="ECO:0000313" key="3">
    <source>
        <dbReference type="EMBL" id="KAI5059573.1"/>
    </source>
</evidence>
<reference evidence="3" key="1">
    <citation type="submission" date="2021-01" db="EMBL/GenBank/DDBJ databases">
        <title>Adiantum capillus-veneris genome.</title>
        <authorList>
            <person name="Fang Y."/>
            <person name="Liao Q."/>
        </authorList>
    </citation>
    <scope>NUCLEOTIDE SEQUENCE</scope>
    <source>
        <strain evidence="3">H3</strain>
        <tissue evidence="3">Leaf</tissue>
    </source>
</reference>
<accession>A0A9D4Z2I6</accession>
<dbReference type="GO" id="GO:0005769">
    <property type="term" value="C:early endosome"/>
    <property type="evidence" value="ECO:0007669"/>
    <property type="project" value="TreeGrafter"/>
</dbReference>
<feature type="region of interest" description="Disordered" evidence="1">
    <location>
        <begin position="1"/>
        <end position="26"/>
    </location>
</feature>
<feature type="region of interest" description="Disordered" evidence="1">
    <location>
        <begin position="66"/>
        <end position="147"/>
    </location>
</feature>
<sequence length="522" mass="56905">MKLDRGNKEAEPHRASGNSEYSRSADWKRGAMHKDFHKIQAKRSSSSAFKLCPASFLLLLLSVSASSADLPGDGHPSPGPSPAPLSPNSPNTSLPPESQAPSSDEEDDEYGGDHYDEGPPPMSSPPPPPKDSDTSSDDDFSSSPKSSASVPIAWCAVREEIKECRNFVAILNAVSSYTWTCEKRDNEFECMQAIQKGDADVMSLDAGIAYIGFMDYQLKAIMMEEYCYFAKSYEAVAIVNKETCERNPHLTLKDFKGAKSCHSDHLTAAGWNYPIQFLVDSELQAIPKKANGDTQSRDEAVVSSFFSSTCAPSELAGQGLCTSCGNNGSCTSESLVYGGYSGAFRCLVDGTGDIAFVRSDTVERLSSDGKHAQEWSTKALDEFRYLCPQGGCRSINENLGNCTFGSVPANVLMTRNAQSNKRRLEMVQQLLNVSYAGALYNPQNWNDYVLSSSTQTLVEVTDLTRKVLGSSAIVAEKVQTLGENRTEAAASFYASGSSYLTTSNHWFLLIFTTLLFHLLWSQ</sequence>
<comment type="caution">
    <text evidence="3">The sequence shown here is derived from an EMBL/GenBank/DDBJ whole genome shotgun (WGS) entry which is preliminary data.</text>
</comment>
<dbReference type="PANTHER" id="PTHR11485">
    <property type="entry name" value="TRANSFERRIN"/>
    <property type="match status" value="1"/>
</dbReference>
<dbReference type="GO" id="GO:0055037">
    <property type="term" value="C:recycling endosome"/>
    <property type="evidence" value="ECO:0007669"/>
    <property type="project" value="TreeGrafter"/>
</dbReference>
<dbReference type="InterPro" id="IPR001156">
    <property type="entry name" value="Transferrin-like_dom"/>
</dbReference>
<dbReference type="SMART" id="SM00094">
    <property type="entry name" value="TR_FER"/>
    <property type="match status" value="1"/>
</dbReference>
<dbReference type="Gene3D" id="3.40.190.10">
    <property type="entry name" value="Periplasmic binding protein-like II"/>
    <property type="match status" value="2"/>
</dbReference>
<feature type="compositionally biased region" description="Pro residues" evidence="1">
    <location>
        <begin position="118"/>
        <end position="129"/>
    </location>
</feature>
<gene>
    <name evidence="3" type="ORF">GOP47_0025892</name>
</gene>
<dbReference type="GO" id="GO:0005886">
    <property type="term" value="C:plasma membrane"/>
    <property type="evidence" value="ECO:0007669"/>
    <property type="project" value="TreeGrafter"/>
</dbReference>
<evidence type="ECO:0000313" key="4">
    <source>
        <dbReference type="Proteomes" id="UP000886520"/>
    </source>
</evidence>
<keyword evidence="4" id="KW-1185">Reference proteome</keyword>